<dbReference type="Proteomes" id="UP000215433">
    <property type="component" value="Unassembled WGS sequence"/>
</dbReference>
<keyword evidence="3" id="KW-0804">Transcription</keyword>
<evidence type="ECO:0000313" key="7">
    <source>
        <dbReference type="Proteomes" id="UP000215433"/>
    </source>
</evidence>
<dbReference type="InterPro" id="IPR047640">
    <property type="entry name" value="RpiR-like"/>
</dbReference>
<dbReference type="SUPFAM" id="SSF46689">
    <property type="entry name" value="Homeodomain-like"/>
    <property type="match status" value="1"/>
</dbReference>
<dbReference type="PROSITE" id="PS51464">
    <property type="entry name" value="SIS"/>
    <property type="match status" value="1"/>
</dbReference>
<dbReference type="InterPro" id="IPR001347">
    <property type="entry name" value="SIS_dom"/>
</dbReference>
<dbReference type="InterPro" id="IPR036388">
    <property type="entry name" value="WH-like_DNA-bd_sf"/>
</dbReference>
<evidence type="ECO:0000256" key="3">
    <source>
        <dbReference type="ARBA" id="ARBA00023163"/>
    </source>
</evidence>
<dbReference type="GO" id="GO:0097367">
    <property type="term" value="F:carbohydrate derivative binding"/>
    <property type="evidence" value="ECO:0007669"/>
    <property type="project" value="InterPro"/>
</dbReference>
<dbReference type="PANTHER" id="PTHR30514">
    <property type="entry name" value="GLUCOKINASE"/>
    <property type="match status" value="1"/>
</dbReference>
<accession>A0A229W0U7</accession>
<dbReference type="OrthoDB" id="370421at2"/>
<evidence type="ECO:0000313" key="6">
    <source>
        <dbReference type="EMBL" id="OXN01280.1"/>
    </source>
</evidence>
<dbReference type="EMBL" id="NEWD01000004">
    <property type="protein sequence ID" value="OXN01280.1"/>
    <property type="molecule type" value="Genomic_DNA"/>
</dbReference>
<evidence type="ECO:0000256" key="2">
    <source>
        <dbReference type="ARBA" id="ARBA00023125"/>
    </source>
</evidence>
<keyword evidence="1" id="KW-0805">Transcription regulation</keyword>
<keyword evidence="7" id="KW-1185">Reference proteome</keyword>
<dbReference type="Gene3D" id="3.40.50.10490">
    <property type="entry name" value="Glucose-6-phosphate isomerase like protein, domain 1"/>
    <property type="match status" value="1"/>
</dbReference>
<reference evidence="6 7" key="1">
    <citation type="submission" date="2017-05" db="EMBL/GenBank/DDBJ databases">
        <title>Bifidobacterium vansinderenii sp. nov.</title>
        <authorList>
            <person name="Lugli G.A."/>
            <person name="Duranti S."/>
            <person name="Mangifesta M."/>
        </authorList>
    </citation>
    <scope>NUCLEOTIDE SEQUENCE [LARGE SCALE GENOMIC DNA]</scope>
    <source>
        <strain evidence="6 7">Tam10B</strain>
    </source>
</reference>
<dbReference type="SUPFAM" id="SSF53697">
    <property type="entry name" value="SIS domain"/>
    <property type="match status" value="1"/>
</dbReference>
<dbReference type="GO" id="GO:1901135">
    <property type="term" value="P:carbohydrate derivative metabolic process"/>
    <property type="evidence" value="ECO:0007669"/>
    <property type="project" value="InterPro"/>
</dbReference>
<dbReference type="Gene3D" id="1.10.10.10">
    <property type="entry name" value="Winged helix-like DNA-binding domain superfamily/Winged helix DNA-binding domain"/>
    <property type="match status" value="1"/>
</dbReference>
<dbReference type="InterPro" id="IPR009057">
    <property type="entry name" value="Homeodomain-like_sf"/>
</dbReference>
<protein>
    <submittedName>
        <fullName evidence="6">Transcriptional regulator</fullName>
    </submittedName>
</protein>
<evidence type="ECO:0000259" key="4">
    <source>
        <dbReference type="PROSITE" id="PS51071"/>
    </source>
</evidence>
<dbReference type="Pfam" id="PF01418">
    <property type="entry name" value="HTH_6"/>
    <property type="match status" value="1"/>
</dbReference>
<dbReference type="RefSeq" id="WP_093959490.1">
    <property type="nucleotide sequence ID" value="NZ_NEWD01000004.1"/>
</dbReference>
<dbReference type="Pfam" id="PF01380">
    <property type="entry name" value="SIS"/>
    <property type="match status" value="1"/>
</dbReference>
<dbReference type="InterPro" id="IPR035472">
    <property type="entry name" value="RpiR-like_SIS"/>
</dbReference>
<dbReference type="InterPro" id="IPR000281">
    <property type="entry name" value="HTH_RpiR"/>
</dbReference>
<name>A0A229W0U7_9BIFI</name>
<dbReference type="PANTHER" id="PTHR30514:SF1">
    <property type="entry name" value="HTH-TYPE TRANSCRIPTIONAL REGULATOR HEXR-RELATED"/>
    <property type="match status" value="1"/>
</dbReference>
<keyword evidence="2" id="KW-0238">DNA-binding</keyword>
<dbReference type="AlphaFoldDB" id="A0A229W0U7"/>
<feature type="domain" description="HTH rpiR-type" evidence="4">
    <location>
        <begin position="1"/>
        <end position="74"/>
    </location>
</feature>
<feature type="domain" description="SIS" evidence="5">
    <location>
        <begin position="107"/>
        <end position="241"/>
    </location>
</feature>
<gene>
    <name evidence="6" type="ORF">Tam10B_0281</name>
</gene>
<dbReference type="InterPro" id="IPR046348">
    <property type="entry name" value="SIS_dom_sf"/>
</dbReference>
<proteinExistence type="predicted"/>
<evidence type="ECO:0000259" key="5">
    <source>
        <dbReference type="PROSITE" id="PS51464"/>
    </source>
</evidence>
<comment type="caution">
    <text evidence="6">The sequence shown here is derived from an EMBL/GenBank/DDBJ whole genome shotgun (WGS) entry which is preliminary data.</text>
</comment>
<sequence>MMFSFEDIQRFNDTETGIYRYVIAHAESVAYMTIRELASATFVSPSTILRWCDKLGYPGYTEFRNALREVNKKRTEPRLEPRQDLHDLALFFDRANSPAFEEHLDMAVRLIGDAEPIVFIGEGSSGVIAEYGARLFANLGIFAIGMTDAFYPVSAYARDHMAVIAVSESGETSKLVKAVEAFRAAGSVTLGVTNSVHSTLGRLCDWSFSAGLPSQRVNGGYNATTQVPALFVIESLGRRLR</sequence>
<dbReference type="PROSITE" id="PS51071">
    <property type="entry name" value="HTH_RPIR"/>
    <property type="match status" value="1"/>
</dbReference>
<organism evidence="6 7">
    <name type="scientific">Bifidobacterium vansinderenii</name>
    <dbReference type="NCBI Taxonomy" id="1984871"/>
    <lineage>
        <taxon>Bacteria</taxon>
        <taxon>Bacillati</taxon>
        <taxon>Actinomycetota</taxon>
        <taxon>Actinomycetes</taxon>
        <taxon>Bifidobacteriales</taxon>
        <taxon>Bifidobacteriaceae</taxon>
        <taxon>Bifidobacterium</taxon>
    </lineage>
</organism>
<dbReference type="CDD" id="cd05013">
    <property type="entry name" value="SIS_RpiR"/>
    <property type="match status" value="1"/>
</dbReference>
<dbReference type="GO" id="GO:0003700">
    <property type="term" value="F:DNA-binding transcription factor activity"/>
    <property type="evidence" value="ECO:0007669"/>
    <property type="project" value="InterPro"/>
</dbReference>
<evidence type="ECO:0000256" key="1">
    <source>
        <dbReference type="ARBA" id="ARBA00023015"/>
    </source>
</evidence>
<dbReference type="GO" id="GO:0003677">
    <property type="term" value="F:DNA binding"/>
    <property type="evidence" value="ECO:0007669"/>
    <property type="project" value="UniProtKB-KW"/>
</dbReference>